<keyword evidence="3" id="KW-0460">Magnesium</keyword>
<dbReference type="EMBL" id="BAAAHQ010000024">
    <property type="protein sequence ID" value="GAA0938142.1"/>
    <property type="molecule type" value="Genomic_DNA"/>
</dbReference>
<dbReference type="Pfam" id="PF00293">
    <property type="entry name" value="NUDIX"/>
    <property type="match status" value="1"/>
</dbReference>
<dbReference type="PROSITE" id="PS51462">
    <property type="entry name" value="NUDIX"/>
    <property type="match status" value="1"/>
</dbReference>
<dbReference type="Proteomes" id="UP001501578">
    <property type="component" value="Unassembled WGS sequence"/>
</dbReference>
<dbReference type="Gene3D" id="3.90.79.10">
    <property type="entry name" value="Nucleoside Triphosphate Pyrophosphohydrolase"/>
    <property type="match status" value="1"/>
</dbReference>
<dbReference type="PANTHER" id="PTHR43046:SF12">
    <property type="entry name" value="GDP-MANNOSE MANNOSYL HYDROLASE"/>
    <property type="match status" value="1"/>
</dbReference>
<dbReference type="RefSeq" id="WP_343952218.1">
    <property type="nucleotide sequence ID" value="NZ_BAAAHQ010000024.1"/>
</dbReference>
<protein>
    <recommendedName>
        <fullName evidence="4">Nudix hydrolase domain-containing protein</fullName>
    </recommendedName>
</protein>
<evidence type="ECO:0000313" key="6">
    <source>
        <dbReference type="Proteomes" id="UP001501578"/>
    </source>
</evidence>
<feature type="domain" description="Nudix hydrolase" evidence="4">
    <location>
        <begin position="5"/>
        <end position="148"/>
    </location>
</feature>
<comment type="caution">
    <text evidence="5">The sequence shown here is derived from an EMBL/GenBank/DDBJ whole genome shotgun (WGS) entry which is preliminary data.</text>
</comment>
<reference evidence="6" key="1">
    <citation type="journal article" date="2019" name="Int. J. Syst. Evol. Microbiol.">
        <title>The Global Catalogue of Microorganisms (GCM) 10K type strain sequencing project: providing services to taxonomists for standard genome sequencing and annotation.</title>
        <authorList>
            <consortium name="The Broad Institute Genomics Platform"/>
            <consortium name="The Broad Institute Genome Sequencing Center for Infectious Disease"/>
            <person name="Wu L."/>
            <person name="Ma J."/>
        </authorList>
    </citation>
    <scope>NUCLEOTIDE SEQUENCE [LARGE SCALE GENOMIC DNA]</scope>
    <source>
        <strain evidence="6">JCM 11136</strain>
    </source>
</reference>
<evidence type="ECO:0000259" key="4">
    <source>
        <dbReference type="PROSITE" id="PS51462"/>
    </source>
</evidence>
<sequence length="156" mass="17443">MTRIPLRRYTGRVLPIDSDGRVLLLNGFDPALPDAPFWFTVGGAAEDGESLLDAAVRELYEEAGIRMAGERFTGPLGTSTIEFCWADYAITQDQTFFAVRVDSGTVSFDRMEAIEKETTLGHRWWSVAELEATDEVVFPHDLPALMRSIRWDAARG</sequence>
<dbReference type="CDD" id="cd04685">
    <property type="entry name" value="NUDIX_Hydrolase"/>
    <property type="match status" value="1"/>
</dbReference>
<evidence type="ECO:0000256" key="1">
    <source>
        <dbReference type="ARBA" id="ARBA00001946"/>
    </source>
</evidence>
<dbReference type="InterPro" id="IPR020084">
    <property type="entry name" value="NUDIX_hydrolase_CS"/>
</dbReference>
<dbReference type="InterPro" id="IPR000086">
    <property type="entry name" value="NUDIX_hydrolase_dom"/>
</dbReference>
<dbReference type="InterPro" id="IPR015797">
    <property type="entry name" value="NUDIX_hydrolase-like_dom_sf"/>
</dbReference>
<name>A0ABP4AKV6_9ACTN</name>
<dbReference type="PANTHER" id="PTHR43046">
    <property type="entry name" value="GDP-MANNOSE MANNOSYL HYDROLASE"/>
    <property type="match status" value="1"/>
</dbReference>
<keyword evidence="6" id="KW-1185">Reference proteome</keyword>
<organism evidence="5 6">
    <name type="scientific">Nonomuraea longicatena</name>
    <dbReference type="NCBI Taxonomy" id="83682"/>
    <lineage>
        <taxon>Bacteria</taxon>
        <taxon>Bacillati</taxon>
        <taxon>Actinomycetota</taxon>
        <taxon>Actinomycetes</taxon>
        <taxon>Streptosporangiales</taxon>
        <taxon>Streptosporangiaceae</taxon>
        <taxon>Nonomuraea</taxon>
    </lineage>
</organism>
<evidence type="ECO:0000256" key="3">
    <source>
        <dbReference type="ARBA" id="ARBA00022842"/>
    </source>
</evidence>
<keyword evidence="2" id="KW-0378">Hydrolase</keyword>
<proteinExistence type="predicted"/>
<gene>
    <name evidence="5" type="ORF">GCM10009560_47910</name>
</gene>
<dbReference type="PROSITE" id="PS00893">
    <property type="entry name" value="NUDIX_BOX"/>
    <property type="match status" value="1"/>
</dbReference>
<dbReference type="SUPFAM" id="SSF55811">
    <property type="entry name" value="Nudix"/>
    <property type="match status" value="1"/>
</dbReference>
<evidence type="ECO:0000256" key="2">
    <source>
        <dbReference type="ARBA" id="ARBA00022801"/>
    </source>
</evidence>
<evidence type="ECO:0000313" key="5">
    <source>
        <dbReference type="EMBL" id="GAA0938142.1"/>
    </source>
</evidence>
<accession>A0ABP4AKV6</accession>
<comment type="cofactor">
    <cofactor evidence="1">
        <name>Mg(2+)</name>
        <dbReference type="ChEBI" id="CHEBI:18420"/>
    </cofactor>
</comment>